<name>A0A0D8Y8Z0_DICVI</name>
<keyword evidence="2" id="KW-1185">Reference proteome</keyword>
<reference evidence="2" key="2">
    <citation type="journal article" date="2016" name="Sci. Rep.">
        <title>Dictyocaulus viviparus genome, variome and transcriptome elucidate lungworm biology and support future intervention.</title>
        <authorList>
            <person name="McNulty S.N."/>
            <person name="Strube C."/>
            <person name="Rosa B.A."/>
            <person name="Martin J.C."/>
            <person name="Tyagi R."/>
            <person name="Choi Y.J."/>
            <person name="Wang Q."/>
            <person name="Hallsworth Pepin K."/>
            <person name="Zhang X."/>
            <person name="Ozersky P."/>
            <person name="Wilson R.K."/>
            <person name="Sternberg P.W."/>
            <person name="Gasser R.B."/>
            <person name="Mitreva M."/>
        </authorList>
    </citation>
    <scope>NUCLEOTIDE SEQUENCE [LARGE SCALE GENOMIC DNA]</scope>
    <source>
        <strain evidence="2">HannoverDv2000</strain>
    </source>
</reference>
<organism evidence="1 2">
    <name type="scientific">Dictyocaulus viviparus</name>
    <name type="common">Bovine lungworm</name>
    <dbReference type="NCBI Taxonomy" id="29172"/>
    <lineage>
        <taxon>Eukaryota</taxon>
        <taxon>Metazoa</taxon>
        <taxon>Ecdysozoa</taxon>
        <taxon>Nematoda</taxon>
        <taxon>Chromadorea</taxon>
        <taxon>Rhabditida</taxon>
        <taxon>Rhabditina</taxon>
        <taxon>Rhabditomorpha</taxon>
        <taxon>Strongyloidea</taxon>
        <taxon>Metastrongylidae</taxon>
        <taxon>Dictyocaulus</taxon>
    </lineage>
</organism>
<evidence type="ECO:0000313" key="1">
    <source>
        <dbReference type="EMBL" id="KJH52459.1"/>
    </source>
</evidence>
<dbReference type="EMBL" id="KN716164">
    <property type="protein sequence ID" value="KJH52459.1"/>
    <property type="molecule type" value="Genomic_DNA"/>
</dbReference>
<sequence>MWKFAFRHTKRYSGPILSRPDVAKFLTVGLQKGRVFFRNTVISVSTSWKSVSLSDLRTQKIVEEQVESRNSDKMDEAKIRSPTFPVRTSPRITDFFLEIWEDNEHQYAGYQRPVGRMMLELRTLSDAPKLYRII</sequence>
<evidence type="ECO:0000313" key="2">
    <source>
        <dbReference type="Proteomes" id="UP000053766"/>
    </source>
</evidence>
<gene>
    <name evidence="1" type="ORF">DICVIV_01304</name>
</gene>
<dbReference type="Proteomes" id="UP000053766">
    <property type="component" value="Unassembled WGS sequence"/>
</dbReference>
<dbReference type="AlphaFoldDB" id="A0A0D8Y8Z0"/>
<reference evidence="1 2" key="1">
    <citation type="submission" date="2013-11" db="EMBL/GenBank/DDBJ databases">
        <title>Draft genome of the bovine lungworm Dictyocaulus viviparus.</title>
        <authorList>
            <person name="Mitreva M."/>
        </authorList>
    </citation>
    <scope>NUCLEOTIDE SEQUENCE [LARGE SCALE GENOMIC DNA]</scope>
    <source>
        <strain evidence="1 2">HannoverDv2000</strain>
    </source>
</reference>
<accession>A0A0D8Y8Z0</accession>
<proteinExistence type="predicted"/>
<protein>
    <submittedName>
        <fullName evidence="1">Uncharacterized protein</fullName>
    </submittedName>
</protein>